<evidence type="ECO:0000313" key="3">
    <source>
        <dbReference type="EMBL" id="ADI32796.1"/>
    </source>
</evidence>
<feature type="non-terminal residue" evidence="3">
    <location>
        <position position="1"/>
    </location>
</feature>
<reference evidence="3" key="1">
    <citation type="submission" date="2010-06" db="EMBL/GenBank/DDBJ databases">
        <authorList>
            <person name="Carlson J."/>
            <person name="Booth B."/>
            <person name="Frise E."/>
            <person name="Sandler J."/>
            <person name="Wan K."/>
            <person name="Yu C."/>
            <person name="Celniker S."/>
        </authorList>
    </citation>
    <scope>NUCLEOTIDE SEQUENCE</scope>
</reference>
<sequence>LKMSPKFALAVLLLSCVLLGLANAQYNRRYQTGPNRQKIGTRMNADGPLPPNFPPPADNAGGSDVPANVDCMPNLLASNTLDTRKPRPKH</sequence>
<feature type="chain" id="PRO_5003089249" evidence="2">
    <location>
        <begin position="25"/>
        <end position="90"/>
    </location>
</feature>
<dbReference type="IntAct" id="D6W4Q8">
    <property type="interactions" value="2"/>
</dbReference>
<feature type="compositionally biased region" description="Pro residues" evidence="1">
    <location>
        <begin position="48"/>
        <end position="57"/>
    </location>
</feature>
<dbReference type="EMBL" id="BT124958">
    <property type="protein sequence ID" value="ADI32796.1"/>
    <property type="molecule type" value="mRNA"/>
</dbReference>
<dbReference type="VEuPathDB" id="VectorBase:FBgn0261925"/>
<protein>
    <submittedName>
        <fullName evidence="3">MIP22882p</fullName>
    </submittedName>
</protein>
<proteinExistence type="evidence at transcript level"/>
<keyword evidence="2" id="KW-0732">Signal</keyword>
<feature type="signal peptide" evidence="2">
    <location>
        <begin position="1"/>
        <end position="24"/>
    </location>
</feature>
<dbReference type="ExpressionAtlas" id="D6W4Q8">
    <property type="expression patterns" value="baseline and differential"/>
</dbReference>
<evidence type="ECO:0000256" key="1">
    <source>
        <dbReference type="SAM" id="MobiDB-lite"/>
    </source>
</evidence>
<dbReference type="HOGENOM" id="CLU_190177_0_0_1"/>
<evidence type="ECO:0000256" key="2">
    <source>
        <dbReference type="SAM" id="SignalP"/>
    </source>
</evidence>
<name>D6W4Q8_DROME</name>
<dbReference type="Bgee" id="FBgn0261925">
    <property type="expression patterns" value="Expressed in hemocyte (sensu Nematoda and Protostomia) in arthropod fat body and 3 other cell types or tissues"/>
</dbReference>
<accession>D6W4Q8</accession>
<dbReference type="AlphaFoldDB" id="D6W4Q8"/>
<organism evidence="3">
    <name type="scientific">Drosophila melanogaster</name>
    <name type="common">Fruit fly</name>
    <dbReference type="NCBI Taxonomy" id="7227"/>
    <lineage>
        <taxon>Eukaryota</taxon>
        <taxon>Metazoa</taxon>
        <taxon>Ecdysozoa</taxon>
        <taxon>Arthropoda</taxon>
        <taxon>Hexapoda</taxon>
        <taxon>Insecta</taxon>
        <taxon>Pterygota</taxon>
        <taxon>Neoptera</taxon>
        <taxon>Endopterygota</taxon>
        <taxon>Diptera</taxon>
        <taxon>Brachycera</taxon>
        <taxon>Muscomorpha</taxon>
        <taxon>Ephydroidea</taxon>
        <taxon>Drosophilidae</taxon>
        <taxon>Drosophila</taxon>
        <taxon>Sophophora</taxon>
    </lineage>
</organism>
<feature type="region of interest" description="Disordered" evidence="1">
    <location>
        <begin position="32"/>
        <end position="69"/>
    </location>
</feature>